<dbReference type="EMBL" id="FRCY01000004">
    <property type="protein sequence ID" value="SHM88500.1"/>
    <property type="molecule type" value="Genomic_DNA"/>
</dbReference>
<accession>A0A1M7MCJ4</accession>
<dbReference type="Proteomes" id="UP000184513">
    <property type="component" value="Unassembled WGS sequence"/>
</dbReference>
<gene>
    <name evidence="1" type="ORF">SAMN04488057_104223</name>
</gene>
<evidence type="ECO:0000313" key="1">
    <source>
        <dbReference type="EMBL" id="SHM88500.1"/>
    </source>
</evidence>
<dbReference type="AlphaFoldDB" id="A0A1M7MCJ4"/>
<proteinExistence type="predicted"/>
<keyword evidence="2" id="KW-1185">Reference proteome</keyword>
<evidence type="ECO:0000313" key="2">
    <source>
        <dbReference type="Proteomes" id="UP000184513"/>
    </source>
</evidence>
<organism evidence="1 2">
    <name type="scientific">Cyclobacterium lianum</name>
    <dbReference type="NCBI Taxonomy" id="388280"/>
    <lineage>
        <taxon>Bacteria</taxon>
        <taxon>Pseudomonadati</taxon>
        <taxon>Bacteroidota</taxon>
        <taxon>Cytophagia</taxon>
        <taxon>Cytophagales</taxon>
        <taxon>Cyclobacteriaceae</taxon>
        <taxon>Cyclobacterium</taxon>
    </lineage>
</organism>
<reference evidence="1 2" key="1">
    <citation type="submission" date="2016-11" db="EMBL/GenBank/DDBJ databases">
        <authorList>
            <person name="Jaros S."/>
            <person name="Januszkiewicz K."/>
            <person name="Wedrychowicz H."/>
        </authorList>
    </citation>
    <scope>NUCLEOTIDE SEQUENCE [LARGE SCALE GENOMIC DNA]</scope>
    <source>
        <strain evidence="1 2">CGMCC 1.6102</strain>
    </source>
</reference>
<name>A0A1M7MCJ4_9BACT</name>
<sequence>MRSAGWLLTDMMWIFSFVLNNEISPLTRPELLLEFDNRKYSKFKPFHSNDRIDIIEGSKSWQEARISWRFKVRKLYQEMGLEFPTPGR</sequence>
<protein>
    <submittedName>
        <fullName evidence="1">Uncharacterized protein</fullName>
    </submittedName>
</protein>
<dbReference type="STRING" id="388280.SAMN04488057_104223"/>